<keyword evidence="1" id="KW-1133">Transmembrane helix</keyword>
<keyword evidence="1" id="KW-0472">Membrane</keyword>
<organism evidence="2 3">
    <name type="scientific">Pseudocohnilembus persalinus</name>
    <name type="common">Ciliate</name>
    <dbReference type="NCBI Taxonomy" id="266149"/>
    <lineage>
        <taxon>Eukaryota</taxon>
        <taxon>Sar</taxon>
        <taxon>Alveolata</taxon>
        <taxon>Ciliophora</taxon>
        <taxon>Intramacronucleata</taxon>
        <taxon>Oligohymenophorea</taxon>
        <taxon>Scuticociliatia</taxon>
        <taxon>Philasterida</taxon>
        <taxon>Pseudocohnilembidae</taxon>
        <taxon>Pseudocohnilembus</taxon>
    </lineage>
</organism>
<dbReference type="AlphaFoldDB" id="A0A0V0QQL5"/>
<dbReference type="InParanoid" id="A0A0V0QQL5"/>
<proteinExistence type="predicted"/>
<feature type="transmembrane region" description="Helical" evidence="1">
    <location>
        <begin position="50"/>
        <end position="68"/>
    </location>
</feature>
<dbReference type="OMA" id="ALPCMIS"/>
<evidence type="ECO:0000313" key="2">
    <source>
        <dbReference type="EMBL" id="KRX04575.1"/>
    </source>
</evidence>
<protein>
    <submittedName>
        <fullName evidence="2">Uncharacterized protein</fullName>
    </submittedName>
</protein>
<reference evidence="2 3" key="1">
    <citation type="journal article" date="2015" name="Sci. Rep.">
        <title>Genome of the facultative scuticociliatosis pathogen Pseudocohnilembus persalinus provides insight into its virulence through horizontal gene transfer.</title>
        <authorList>
            <person name="Xiong J."/>
            <person name="Wang G."/>
            <person name="Cheng J."/>
            <person name="Tian M."/>
            <person name="Pan X."/>
            <person name="Warren A."/>
            <person name="Jiang C."/>
            <person name="Yuan D."/>
            <person name="Miao W."/>
        </authorList>
    </citation>
    <scope>NUCLEOTIDE SEQUENCE [LARGE SCALE GENOMIC DNA]</scope>
    <source>
        <strain evidence="2">36N120E</strain>
    </source>
</reference>
<name>A0A0V0QQL5_PSEPJ</name>
<comment type="caution">
    <text evidence="2">The sequence shown here is derived from an EMBL/GenBank/DDBJ whole genome shotgun (WGS) entry which is preliminary data.</text>
</comment>
<dbReference type="EMBL" id="LDAU01000114">
    <property type="protein sequence ID" value="KRX04575.1"/>
    <property type="molecule type" value="Genomic_DNA"/>
</dbReference>
<gene>
    <name evidence="2" type="ORF">PPERSA_04390</name>
</gene>
<feature type="transmembrane region" description="Helical" evidence="1">
    <location>
        <begin position="74"/>
        <end position="92"/>
    </location>
</feature>
<keyword evidence="3" id="KW-1185">Reference proteome</keyword>
<evidence type="ECO:0000313" key="3">
    <source>
        <dbReference type="Proteomes" id="UP000054937"/>
    </source>
</evidence>
<keyword evidence="1" id="KW-0812">Transmembrane</keyword>
<dbReference type="Proteomes" id="UP000054937">
    <property type="component" value="Unassembled WGS sequence"/>
</dbReference>
<accession>A0A0V0QQL5</accession>
<sequence length="114" mass="13439">MQSVKSQKDKILKLGVKDKKLTRLFHNKQLTEQDSALINYIYEEKQSLSFTYGVMANMIFSIGTNFALFKTNGVLLQCVFFCSTFAGINFWVRKRVERRFNTLVDPYFEKYQIK</sequence>
<evidence type="ECO:0000256" key="1">
    <source>
        <dbReference type="SAM" id="Phobius"/>
    </source>
</evidence>